<dbReference type="EC" id="3.1.3.3" evidence="3"/>
<evidence type="ECO:0000256" key="8">
    <source>
        <dbReference type="ARBA" id="ARBA00023299"/>
    </source>
</evidence>
<evidence type="ECO:0000256" key="6">
    <source>
        <dbReference type="ARBA" id="ARBA00022801"/>
    </source>
</evidence>
<comment type="caution">
    <text evidence="9">The sequence shown here is derived from an EMBL/GenBank/DDBJ whole genome shotgun (WGS) entry which is preliminary data.</text>
</comment>
<dbReference type="Proteomes" id="UP000485058">
    <property type="component" value="Unassembled WGS sequence"/>
</dbReference>
<keyword evidence="4" id="KW-0028">Amino-acid biosynthesis</keyword>
<comment type="cofactor">
    <cofactor evidence="1">
        <name>Mg(2+)</name>
        <dbReference type="ChEBI" id="CHEBI:18420"/>
    </cofactor>
</comment>
<dbReference type="NCBIfam" id="TIGR01488">
    <property type="entry name" value="HAD-SF-IB"/>
    <property type="match status" value="1"/>
</dbReference>
<evidence type="ECO:0000313" key="10">
    <source>
        <dbReference type="Proteomes" id="UP000485058"/>
    </source>
</evidence>
<dbReference type="Gene3D" id="3.40.50.1000">
    <property type="entry name" value="HAD superfamily/HAD-like"/>
    <property type="match status" value="1"/>
</dbReference>
<evidence type="ECO:0000256" key="7">
    <source>
        <dbReference type="ARBA" id="ARBA00022842"/>
    </source>
</evidence>
<keyword evidence="10" id="KW-1185">Reference proteome</keyword>
<keyword evidence="7" id="KW-0460">Magnesium</keyword>
<organism evidence="9 10">
    <name type="scientific">Haematococcus lacustris</name>
    <name type="common">Green alga</name>
    <name type="synonym">Haematococcus pluvialis</name>
    <dbReference type="NCBI Taxonomy" id="44745"/>
    <lineage>
        <taxon>Eukaryota</taxon>
        <taxon>Viridiplantae</taxon>
        <taxon>Chlorophyta</taxon>
        <taxon>core chlorophytes</taxon>
        <taxon>Chlorophyceae</taxon>
        <taxon>CS clade</taxon>
        <taxon>Chlamydomonadales</taxon>
        <taxon>Haematococcaceae</taxon>
        <taxon>Haematococcus</taxon>
    </lineage>
</organism>
<dbReference type="AlphaFoldDB" id="A0A6A0A485"/>
<evidence type="ECO:0000256" key="5">
    <source>
        <dbReference type="ARBA" id="ARBA00022723"/>
    </source>
</evidence>
<dbReference type="SUPFAM" id="SSF56784">
    <property type="entry name" value="HAD-like"/>
    <property type="match status" value="1"/>
</dbReference>
<dbReference type="PANTHER" id="PTHR43344">
    <property type="entry name" value="PHOSPHOSERINE PHOSPHATASE"/>
    <property type="match status" value="1"/>
</dbReference>
<keyword evidence="8" id="KW-0718">Serine biosynthesis</keyword>
<dbReference type="Pfam" id="PF00702">
    <property type="entry name" value="Hydrolase"/>
    <property type="match status" value="1"/>
</dbReference>
<protein>
    <recommendedName>
        <fullName evidence="3">phosphoserine phosphatase</fullName>
        <ecNumber evidence="3">3.1.3.3</ecNumber>
    </recommendedName>
</protein>
<evidence type="ECO:0000256" key="2">
    <source>
        <dbReference type="ARBA" id="ARBA00005135"/>
    </source>
</evidence>
<dbReference type="InterPro" id="IPR050582">
    <property type="entry name" value="HAD-like_SerB"/>
</dbReference>
<comment type="pathway">
    <text evidence="2">Amino-acid biosynthesis; L-serine biosynthesis; L-serine from 3-phospho-D-glycerate: step 3/3.</text>
</comment>
<dbReference type="EMBL" id="BLLF01002755">
    <property type="protein sequence ID" value="GFH25222.1"/>
    <property type="molecule type" value="Genomic_DNA"/>
</dbReference>
<accession>A0A6A0A485</accession>
<dbReference type="GO" id="GO:0000287">
    <property type="term" value="F:magnesium ion binding"/>
    <property type="evidence" value="ECO:0007669"/>
    <property type="project" value="TreeGrafter"/>
</dbReference>
<dbReference type="PANTHER" id="PTHR43344:SF2">
    <property type="entry name" value="PHOSPHOSERINE PHOSPHATASE"/>
    <property type="match status" value="1"/>
</dbReference>
<sequence>MNAPPRFKMRNTLIQHAVAFDVDSTFCEDESIDELAAFLGVGAQVAALTAQAMGGSVDFKTALTQRLAVMQPSRAAVAKFLIEHPHRISPGIPELLTLLRQQGKEVFLVSGGFRQIIHPLAQHLDIPLDNVFANNLLFQETWGLRQIVMVGDGATDLEARLEGAASLFIGYGGVVMRPNIAAKADWYITSIQQFIDALEQA</sequence>
<evidence type="ECO:0000313" key="9">
    <source>
        <dbReference type="EMBL" id="GFH25222.1"/>
    </source>
</evidence>
<evidence type="ECO:0000256" key="4">
    <source>
        <dbReference type="ARBA" id="ARBA00022605"/>
    </source>
</evidence>
<name>A0A6A0A485_HAELA</name>
<dbReference type="GO" id="GO:0006564">
    <property type="term" value="P:L-serine biosynthetic process"/>
    <property type="evidence" value="ECO:0007669"/>
    <property type="project" value="UniProtKB-KW"/>
</dbReference>
<evidence type="ECO:0000256" key="3">
    <source>
        <dbReference type="ARBA" id="ARBA00012640"/>
    </source>
</evidence>
<dbReference type="InterPro" id="IPR023214">
    <property type="entry name" value="HAD_sf"/>
</dbReference>
<keyword evidence="5" id="KW-0479">Metal-binding</keyword>
<dbReference type="GO" id="GO:0009507">
    <property type="term" value="C:chloroplast"/>
    <property type="evidence" value="ECO:0007669"/>
    <property type="project" value="TreeGrafter"/>
</dbReference>
<keyword evidence="6" id="KW-0378">Hydrolase</keyword>
<evidence type="ECO:0000256" key="1">
    <source>
        <dbReference type="ARBA" id="ARBA00001946"/>
    </source>
</evidence>
<gene>
    <name evidence="9" type="ORF">HaLaN_23153</name>
</gene>
<dbReference type="Gene3D" id="1.10.150.210">
    <property type="entry name" value="Phosphoserine phosphatase, domain 2"/>
    <property type="match status" value="1"/>
</dbReference>
<proteinExistence type="predicted"/>
<dbReference type="InterPro" id="IPR036412">
    <property type="entry name" value="HAD-like_sf"/>
</dbReference>
<reference evidence="9 10" key="1">
    <citation type="submission" date="2020-02" db="EMBL/GenBank/DDBJ databases">
        <title>Draft genome sequence of Haematococcus lacustris strain NIES-144.</title>
        <authorList>
            <person name="Morimoto D."/>
            <person name="Nakagawa S."/>
            <person name="Yoshida T."/>
            <person name="Sawayama S."/>
        </authorList>
    </citation>
    <scope>NUCLEOTIDE SEQUENCE [LARGE SCALE GENOMIC DNA]</scope>
    <source>
        <strain evidence="9 10">NIES-144</strain>
    </source>
</reference>
<dbReference type="GO" id="GO:0036424">
    <property type="term" value="F:L-phosphoserine phosphatase activity"/>
    <property type="evidence" value="ECO:0007669"/>
    <property type="project" value="TreeGrafter"/>
</dbReference>